<dbReference type="PANTHER" id="PTHR30204:SF93">
    <property type="entry name" value="HTH MERR-TYPE DOMAIN-CONTAINING PROTEIN"/>
    <property type="match status" value="1"/>
</dbReference>
<dbReference type="CDD" id="cd00592">
    <property type="entry name" value="HTH_MerR-like"/>
    <property type="match status" value="1"/>
</dbReference>
<dbReference type="EMBL" id="JPRF03000033">
    <property type="protein sequence ID" value="OEV35497.1"/>
    <property type="molecule type" value="Genomic_DNA"/>
</dbReference>
<evidence type="ECO:0000313" key="4">
    <source>
        <dbReference type="EMBL" id="OEV35497.1"/>
    </source>
</evidence>
<dbReference type="KEGG" id="kau:B6264_11055"/>
<dbReference type="Pfam" id="PF00376">
    <property type="entry name" value="MerR"/>
    <property type="match status" value="1"/>
</dbReference>
<dbReference type="Proteomes" id="UP000610124">
    <property type="component" value="Unassembled WGS sequence"/>
</dbReference>
<gene>
    <name evidence="3" type="ORF">GCM10010502_17200</name>
    <name evidence="4" type="ORF">HS99_0031865</name>
</gene>
<proteinExistence type="predicted"/>
<evidence type="ECO:0000313" key="3">
    <source>
        <dbReference type="EMBL" id="GGU66696.1"/>
    </source>
</evidence>
<dbReference type="GO" id="GO:0003700">
    <property type="term" value="F:DNA-binding transcription factor activity"/>
    <property type="evidence" value="ECO:0007669"/>
    <property type="project" value="InterPro"/>
</dbReference>
<accession>A0A1E7N476</accession>
<reference evidence="3" key="1">
    <citation type="journal article" date="2014" name="Int. J. Syst. Evol. Microbiol.">
        <title>Complete genome sequence of Corynebacterium casei LMG S-19264T (=DSM 44701T), isolated from a smear-ripened cheese.</title>
        <authorList>
            <consortium name="US DOE Joint Genome Institute (JGI-PGF)"/>
            <person name="Walter F."/>
            <person name="Albersmeier A."/>
            <person name="Kalinowski J."/>
            <person name="Ruckert C."/>
        </authorList>
    </citation>
    <scope>NUCLEOTIDE SEQUENCE</scope>
    <source>
        <strain evidence="3">JCM 4434</strain>
    </source>
</reference>
<reference evidence="4" key="4">
    <citation type="submission" date="2016-08" db="EMBL/GenBank/DDBJ databases">
        <title>Sequencing, Assembly and Comparative Genomics of S. aureofaciens ATCC 10762.</title>
        <authorList>
            <person name="Gradnigo J.S."/>
            <person name="Johnson N."/>
            <person name="Somerville G.A."/>
        </authorList>
    </citation>
    <scope>NUCLEOTIDE SEQUENCE [LARGE SCALE GENOMIC DNA]</scope>
    <source>
        <strain evidence="4">ATCC 10762</strain>
    </source>
</reference>
<keyword evidence="1" id="KW-0238">DNA-binding</keyword>
<evidence type="ECO:0000256" key="1">
    <source>
        <dbReference type="ARBA" id="ARBA00023125"/>
    </source>
</evidence>
<dbReference type="EMBL" id="BMUB01000003">
    <property type="protein sequence ID" value="GGU66696.1"/>
    <property type="molecule type" value="Genomic_DNA"/>
</dbReference>
<keyword evidence="5" id="KW-1185">Reference proteome</keyword>
<dbReference type="PROSITE" id="PS50937">
    <property type="entry name" value="HTH_MERR_2"/>
    <property type="match status" value="1"/>
</dbReference>
<sequence>MTDGVTISQAAAFAGVTVKTIRHYHKNGLVEEPARDRSGYRRYGSAELLRLVQVRTLAGAGVPLAGIGPILDAGPEEFAAALVDVEENLTAKIDELIARRETLRQLATGDRVLLPARACALLDRMPGLGFDADDVRTAHEGLVLVRALMPEGFDEYLTQIEHGLEDPRHVAVVKLTWSAGKWAPDDPRIERLAEEVAAHFIADPSLLPTLGGLQSRQDGDTRHELLTHHGEDERPGWIRLTALIEQKLRAAGVDVP</sequence>
<dbReference type="Gene3D" id="1.10.1660.10">
    <property type="match status" value="1"/>
</dbReference>
<comment type="caution">
    <text evidence="4">The sequence shown here is derived from an EMBL/GenBank/DDBJ whole genome shotgun (WGS) entry which is preliminary data.</text>
</comment>
<dbReference type="PANTHER" id="PTHR30204">
    <property type="entry name" value="REDOX-CYCLING DRUG-SENSING TRANSCRIPTIONAL ACTIVATOR SOXR"/>
    <property type="match status" value="1"/>
</dbReference>
<reference evidence="3" key="5">
    <citation type="submission" date="2020-09" db="EMBL/GenBank/DDBJ databases">
        <authorList>
            <person name="Sun Q."/>
            <person name="Ohkuma M."/>
        </authorList>
    </citation>
    <scope>NUCLEOTIDE SEQUENCE</scope>
    <source>
        <strain evidence="3">JCM 4434</strain>
    </source>
</reference>
<reference evidence="4 5" key="2">
    <citation type="submission" date="2014-07" db="EMBL/GenBank/DDBJ databases">
        <authorList>
            <person name="Zhang J.E."/>
            <person name="Yang H."/>
            <person name="Guo J."/>
            <person name="Deng Z."/>
            <person name="Luo H."/>
            <person name="Luo M."/>
            <person name="Zhao B."/>
        </authorList>
    </citation>
    <scope>NUCLEOTIDE SEQUENCE [LARGE SCALE GENOMIC DNA]</scope>
    <source>
        <strain evidence="4">ATCC 10762</strain>
        <strain evidence="5">ATCC 10762 / DSM 40127 / CCM 3239 / JCM 4008 / LMG 5968 / NBRC 12843 / NCIMB 8234 / A-377</strain>
    </source>
</reference>
<reference evidence="5" key="3">
    <citation type="submission" date="2016-08" db="EMBL/GenBank/DDBJ databases">
        <title>Sequencing, assembly and comparative genomics of S. aureofaciens ATCC 10762.</title>
        <authorList>
            <person name="Gradnigo J.S."/>
            <person name="Johnson N."/>
            <person name="Somerville G.A."/>
        </authorList>
    </citation>
    <scope>NUCLEOTIDE SEQUENCE [LARGE SCALE GENOMIC DNA]</scope>
    <source>
        <strain evidence="5">ATCC 10762 / DSM 40127 / CCM 3239 / JCM 4008 / LMG 5968 / NBRC 12843 / NCIMB 8234 / A-377</strain>
    </source>
</reference>
<dbReference type="SUPFAM" id="SSF46955">
    <property type="entry name" value="Putative DNA-binding domain"/>
    <property type="match status" value="1"/>
</dbReference>
<evidence type="ECO:0000259" key="2">
    <source>
        <dbReference type="PROSITE" id="PS50937"/>
    </source>
</evidence>
<dbReference type="GO" id="GO:0003677">
    <property type="term" value="F:DNA binding"/>
    <property type="evidence" value="ECO:0007669"/>
    <property type="project" value="UniProtKB-KW"/>
</dbReference>
<dbReference type="OrthoDB" id="4569196at2"/>
<dbReference type="GeneID" id="97484880"/>
<dbReference type="SMART" id="SM00422">
    <property type="entry name" value="HTH_MERR"/>
    <property type="match status" value="1"/>
</dbReference>
<accession>A0A8H9LMU4</accession>
<feature type="domain" description="HTH merR-type" evidence="2">
    <location>
        <begin position="6"/>
        <end position="73"/>
    </location>
</feature>
<protein>
    <submittedName>
        <fullName evidence="4">MerR family transcriptional regulator</fullName>
    </submittedName>
</protein>
<name>A0A1E7N476_KITAU</name>
<dbReference type="InterPro" id="IPR047057">
    <property type="entry name" value="MerR_fam"/>
</dbReference>
<dbReference type="RefSeq" id="WP_030278173.1">
    <property type="nucleotide sequence ID" value="NZ_BMUB01000003.1"/>
</dbReference>
<dbReference type="AlphaFoldDB" id="A0A1E7N476"/>
<organism evidence="4 5">
    <name type="scientific">Kitasatospora aureofaciens</name>
    <name type="common">Streptomyces aureofaciens</name>
    <dbReference type="NCBI Taxonomy" id="1894"/>
    <lineage>
        <taxon>Bacteria</taxon>
        <taxon>Bacillati</taxon>
        <taxon>Actinomycetota</taxon>
        <taxon>Actinomycetes</taxon>
        <taxon>Kitasatosporales</taxon>
        <taxon>Streptomycetaceae</taxon>
        <taxon>Kitasatospora</taxon>
    </lineage>
</organism>
<dbReference type="PRINTS" id="PR00040">
    <property type="entry name" value="HTHMERR"/>
</dbReference>
<evidence type="ECO:0000313" key="5">
    <source>
        <dbReference type="Proteomes" id="UP000037395"/>
    </source>
</evidence>
<dbReference type="InterPro" id="IPR009061">
    <property type="entry name" value="DNA-bd_dom_put_sf"/>
</dbReference>
<dbReference type="Proteomes" id="UP000037395">
    <property type="component" value="Unassembled WGS sequence"/>
</dbReference>
<dbReference type="InterPro" id="IPR000551">
    <property type="entry name" value="MerR-type_HTH_dom"/>
</dbReference>